<gene>
    <name evidence="6" type="ORF">DGQ38_10190</name>
</gene>
<feature type="domain" description="HTH araC/xylS-type" evidence="4">
    <location>
        <begin position="206"/>
        <end position="305"/>
    </location>
</feature>
<feature type="domain" description="HAMP" evidence="5">
    <location>
        <begin position="14"/>
        <end position="58"/>
    </location>
</feature>
<dbReference type="SUPFAM" id="SSF46689">
    <property type="entry name" value="Homeodomain-like"/>
    <property type="match status" value="1"/>
</dbReference>
<dbReference type="EMBL" id="DPMF01000242">
    <property type="protein sequence ID" value="HCV81405.1"/>
    <property type="molecule type" value="Genomic_DNA"/>
</dbReference>
<dbReference type="InterPro" id="IPR009057">
    <property type="entry name" value="Homeodomain-like_sf"/>
</dbReference>
<dbReference type="GO" id="GO:0043565">
    <property type="term" value="F:sequence-specific DNA binding"/>
    <property type="evidence" value="ECO:0007669"/>
    <property type="project" value="InterPro"/>
</dbReference>
<protein>
    <submittedName>
        <fullName evidence="6">AraC family transcriptional regulator</fullName>
    </submittedName>
</protein>
<dbReference type="CDD" id="cd06225">
    <property type="entry name" value="HAMP"/>
    <property type="match status" value="1"/>
</dbReference>
<evidence type="ECO:0000259" key="5">
    <source>
        <dbReference type="PROSITE" id="PS50885"/>
    </source>
</evidence>
<dbReference type="InterPro" id="IPR003660">
    <property type="entry name" value="HAMP_dom"/>
</dbReference>
<keyword evidence="3" id="KW-0804">Transcription</keyword>
<dbReference type="PANTHER" id="PTHR43280:SF31">
    <property type="entry name" value="TRANSCRIPTIONAL REGULATORY PROTEIN"/>
    <property type="match status" value="1"/>
</dbReference>
<dbReference type="Gene3D" id="1.10.10.60">
    <property type="entry name" value="Homeodomain-like"/>
    <property type="match status" value="1"/>
</dbReference>
<dbReference type="SMART" id="SM00342">
    <property type="entry name" value="HTH_ARAC"/>
    <property type="match status" value="1"/>
</dbReference>
<organism evidence="6 7">
    <name type="scientific">Zunongwangia profunda</name>
    <dbReference type="NCBI Taxonomy" id="398743"/>
    <lineage>
        <taxon>Bacteria</taxon>
        <taxon>Pseudomonadati</taxon>
        <taxon>Bacteroidota</taxon>
        <taxon>Flavobacteriia</taxon>
        <taxon>Flavobacteriales</taxon>
        <taxon>Flavobacteriaceae</taxon>
        <taxon>Zunongwangia</taxon>
    </lineage>
</organism>
<evidence type="ECO:0000256" key="1">
    <source>
        <dbReference type="ARBA" id="ARBA00023015"/>
    </source>
</evidence>
<dbReference type="GO" id="GO:0007165">
    <property type="term" value="P:signal transduction"/>
    <property type="evidence" value="ECO:0007669"/>
    <property type="project" value="InterPro"/>
</dbReference>
<dbReference type="RefSeq" id="WP_041578987.1">
    <property type="nucleotide sequence ID" value="NZ_CALFQJ010000103.1"/>
</dbReference>
<dbReference type="PROSITE" id="PS01124">
    <property type="entry name" value="HTH_ARAC_FAMILY_2"/>
    <property type="match status" value="1"/>
</dbReference>
<dbReference type="InterPro" id="IPR018060">
    <property type="entry name" value="HTH_AraC"/>
</dbReference>
<evidence type="ECO:0000256" key="3">
    <source>
        <dbReference type="ARBA" id="ARBA00023163"/>
    </source>
</evidence>
<dbReference type="PROSITE" id="PS50885">
    <property type="entry name" value="HAMP"/>
    <property type="match status" value="1"/>
</dbReference>
<comment type="caution">
    <text evidence="6">The sequence shown here is derived from an EMBL/GenBank/DDBJ whole genome shotgun (WGS) entry which is preliminary data.</text>
</comment>
<dbReference type="InterPro" id="IPR020449">
    <property type="entry name" value="Tscrpt_reg_AraC-type_HTH"/>
</dbReference>
<dbReference type="GO" id="GO:0016020">
    <property type="term" value="C:membrane"/>
    <property type="evidence" value="ECO:0007669"/>
    <property type="project" value="InterPro"/>
</dbReference>
<keyword evidence="2" id="KW-0238">DNA-binding</keyword>
<dbReference type="Pfam" id="PF12833">
    <property type="entry name" value="HTH_18"/>
    <property type="match status" value="1"/>
</dbReference>
<dbReference type="PROSITE" id="PS00041">
    <property type="entry name" value="HTH_ARAC_FAMILY_1"/>
    <property type="match status" value="1"/>
</dbReference>
<evidence type="ECO:0000313" key="7">
    <source>
        <dbReference type="Proteomes" id="UP000264330"/>
    </source>
</evidence>
<reference evidence="6 7" key="1">
    <citation type="journal article" date="2018" name="Nat. Biotechnol.">
        <title>A standardized bacterial taxonomy based on genome phylogeny substantially revises the tree of life.</title>
        <authorList>
            <person name="Parks D.H."/>
            <person name="Chuvochina M."/>
            <person name="Waite D.W."/>
            <person name="Rinke C."/>
            <person name="Skarshewski A."/>
            <person name="Chaumeil P.A."/>
            <person name="Hugenholtz P."/>
        </authorList>
    </citation>
    <scope>NUCLEOTIDE SEQUENCE [LARGE SCALE GENOMIC DNA]</scope>
    <source>
        <strain evidence="6">UBA9359</strain>
    </source>
</reference>
<dbReference type="PANTHER" id="PTHR43280">
    <property type="entry name" value="ARAC-FAMILY TRANSCRIPTIONAL REGULATOR"/>
    <property type="match status" value="1"/>
</dbReference>
<evidence type="ECO:0000313" key="6">
    <source>
        <dbReference type="EMBL" id="HCV81405.1"/>
    </source>
</evidence>
<sequence>MSKRLFSDPRYHLLVEALLKASKGIFSYRIPISDSKDEIDTLALIFNNASLQLARMFRELQVTSPKFLQPKIFILIDKNHAINSYFDSAGLIIKNADPAVSLLQLLSDRSKKKYKRRFTLFLNSKDQEFDIGVIDFVSPEGLLIPLKARLYCPGRYTRLDLFLLIGYEPEDAIYMTKTKARSSPSPLALKVINSDSKNIYDYQLSEKLHRILMEGLHDGIPSLGDIAFKAAASVSRIKRVFKERFHQSILQYDMEKRLEGSLTILEGGGMSIKQVSHHFGFKTPAHFTQRFKRHFGVTPSQYRKNYFSKISERNLG</sequence>
<dbReference type="AlphaFoldDB" id="A0A3D5IZU2"/>
<dbReference type="Proteomes" id="UP000264330">
    <property type="component" value="Unassembled WGS sequence"/>
</dbReference>
<name>A0A3D5IZU2_9FLAO</name>
<accession>A0A3D5IZU2</accession>
<evidence type="ECO:0000259" key="4">
    <source>
        <dbReference type="PROSITE" id="PS01124"/>
    </source>
</evidence>
<dbReference type="InterPro" id="IPR018062">
    <property type="entry name" value="HTH_AraC-typ_CS"/>
</dbReference>
<keyword evidence="1" id="KW-0805">Transcription regulation</keyword>
<proteinExistence type="predicted"/>
<dbReference type="GO" id="GO:0003700">
    <property type="term" value="F:DNA-binding transcription factor activity"/>
    <property type="evidence" value="ECO:0007669"/>
    <property type="project" value="InterPro"/>
</dbReference>
<dbReference type="PRINTS" id="PR00032">
    <property type="entry name" value="HTHARAC"/>
</dbReference>
<evidence type="ECO:0000256" key="2">
    <source>
        <dbReference type="ARBA" id="ARBA00023125"/>
    </source>
</evidence>